<dbReference type="EMBL" id="LR792683">
    <property type="protein sequence ID" value="CAB3394148.1"/>
    <property type="molecule type" value="Genomic_DNA"/>
</dbReference>
<evidence type="ECO:0000313" key="3">
    <source>
        <dbReference type="Proteomes" id="UP000502196"/>
    </source>
</evidence>
<dbReference type="PANTHER" id="PTHR33933">
    <property type="entry name" value="NUCLEOTIDYLTRANSFERASE"/>
    <property type="match status" value="1"/>
</dbReference>
<dbReference type="PANTHER" id="PTHR33933:SF1">
    <property type="entry name" value="PROTEIN ADENYLYLTRANSFERASE MNTA-RELATED"/>
    <property type="match status" value="1"/>
</dbReference>
<dbReference type="Proteomes" id="UP000502196">
    <property type="component" value="Chromosome"/>
</dbReference>
<organism evidence="2 3">
    <name type="scientific">Kyrpidia spormannii</name>
    <dbReference type="NCBI Taxonomy" id="2055160"/>
    <lineage>
        <taxon>Bacteria</taxon>
        <taxon>Bacillati</taxon>
        <taxon>Bacillota</taxon>
        <taxon>Bacilli</taxon>
        <taxon>Bacillales</taxon>
        <taxon>Alicyclobacillaceae</taxon>
        <taxon>Kyrpidia</taxon>
    </lineage>
</organism>
<dbReference type="Gene3D" id="3.30.460.10">
    <property type="entry name" value="Beta Polymerase, domain 2"/>
    <property type="match status" value="1"/>
</dbReference>
<feature type="domain" description="Polymerase nucleotidyl transferase" evidence="1">
    <location>
        <begin position="23"/>
        <end position="101"/>
    </location>
</feature>
<accession>A0A6F9ECX7</accession>
<evidence type="ECO:0000313" key="2">
    <source>
        <dbReference type="EMBL" id="CAB3394148.1"/>
    </source>
</evidence>
<dbReference type="Pfam" id="PF01909">
    <property type="entry name" value="NTP_transf_2"/>
    <property type="match status" value="1"/>
</dbReference>
<name>A0A6F9ECX7_9BACL</name>
<gene>
    <name evidence="2" type="ORF">COOX1_2269</name>
</gene>
<dbReference type="AlphaFoldDB" id="A0A6F9ECX7"/>
<dbReference type="InterPro" id="IPR002934">
    <property type="entry name" value="Polymerase_NTP_transf_dom"/>
</dbReference>
<sequence>MAMNSLERLKFFGPRHRTYVRLVLERVQKYYADRLLAFAIYGSYARRENRMNSDLDLLIVLREASIRRERIEEFITEVEMFCESEAQELYEQDGVLCDLSPMLLVEEEALQFQPIYSDMAESCVIILDREGLLQRILVSVQSLLHETHARKVRLNNTWEWQYEKFLGGTGL</sequence>
<evidence type="ECO:0000259" key="1">
    <source>
        <dbReference type="Pfam" id="PF01909"/>
    </source>
</evidence>
<dbReference type="SUPFAM" id="SSF81301">
    <property type="entry name" value="Nucleotidyltransferase"/>
    <property type="match status" value="1"/>
</dbReference>
<reference evidence="2 3" key="1">
    <citation type="submission" date="2020-04" db="EMBL/GenBank/DDBJ databases">
        <authorList>
            <person name="Hogendoorn C."/>
        </authorList>
    </citation>
    <scope>NUCLEOTIDE SEQUENCE [LARGE SCALE GENOMIC DNA]</scope>
    <source>
        <strain evidence="2">COOX1</strain>
    </source>
</reference>
<dbReference type="InterPro" id="IPR043519">
    <property type="entry name" value="NT_sf"/>
</dbReference>
<protein>
    <submittedName>
        <fullName evidence="2">DNA polymerase beta domain protein region</fullName>
    </submittedName>
</protein>
<proteinExistence type="predicted"/>
<dbReference type="CDD" id="cd05403">
    <property type="entry name" value="NT_KNTase_like"/>
    <property type="match status" value="1"/>
</dbReference>
<dbReference type="InterPro" id="IPR052548">
    <property type="entry name" value="Type_VII_TA_antitoxin"/>
</dbReference>
<dbReference type="GO" id="GO:0016779">
    <property type="term" value="F:nucleotidyltransferase activity"/>
    <property type="evidence" value="ECO:0007669"/>
    <property type="project" value="InterPro"/>
</dbReference>